<protein>
    <submittedName>
        <fullName evidence="2">Lef-3</fullName>
    </submittedName>
    <submittedName>
        <fullName evidence="1">ORF103</fullName>
    </submittedName>
</protein>
<evidence type="ECO:0000313" key="2">
    <source>
        <dbReference type="EMBL" id="AHN92153.1"/>
    </source>
</evidence>
<evidence type="ECO:0000313" key="1">
    <source>
        <dbReference type="EMBL" id="AAS82635.1"/>
    </source>
</evidence>
<dbReference type="Proteomes" id="UP000202635">
    <property type="component" value="Genome"/>
</dbReference>
<dbReference type="Proteomes" id="UP000232958">
    <property type="component" value="Segment"/>
</dbReference>
<organismHost>
    <name type="scientific">Agrotis segetum</name>
    <name type="common">Turnip moth</name>
    <dbReference type="NCBI Taxonomy" id="47767"/>
</organismHost>
<dbReference type="EMBL" id="KR584663">
    <property type="protein sequence ID" value="AKN63392.1"/>
    <property type="molecule type" value="Genomic_DNA"/>
</dbReference>
<reference evidence="2" key="2">
    <citation type="journal article" date="2014" name="Arch. Virol.">
        <title>Complete genome sequence of Agrotis segetum granulovirus Shanghai strain.</title>
        <authorList>
            <person name="Zhang X."/>
            <person name="Liang Z."/>
            <person name="Yin X."/>
            <person name="Wang J."/>
            <person name="Shao X."/>
        </authorList>
    </citation>
    <scope>NUCLEOTIDE SEQUENCE</scope>
    <source>
        <strain evidence="2">L1</strain>
    </source>
</reference>
<evidence type="ECO:0000313" key="3">
    <source>
        <dbReference type="EMBL" id="AKN63392.1"/>
    </source>
</evidence>
<proteinExistence type="predicted"/>
<evidence type="ECO:0000313" key="4">
    <source>
        <dbReference type="Proteomes" id="UP000202635"/>
    </source>
</evidence>
<dbReference type="EMBL" id="KC994902">
    <property type="protein sequence ID" value="AHN92153.1"/>
    <property type="molecule type" value="Genomic_DNA"/>
</dbReference>
<gene>
    <name evidence="1" type="primary">ORF103</name>
    <name evidence="2" type="ORF">AsGV114</name>
    <name evidence="3" type="ORF">AsGV117</name>
    <name evidence="1" type="ORF">AsGVgp103</name>
</gene>
<keyword evidence="5" id="KW-1185">Reference proteome</keyword>
<reference evidence="3 5" key="3">
    <citation type="submission" date="2015-05" db="EMBL/GenBank/DDBJ databases">
        <title>Complete Sequence of an Agrotis segetum granulovirus isolate from Europe.</title>
        <authorList>
            <person name="Gueli Alletti G."/>
            <person name="Wennmann J.T."/>
            <person name="Jehle J.A."/>
        </authorList>
    </citation>
    <scope>NUCLEOTIDE SEQUENCE [LARGE SCALE GENOMIC DNA]</scope>
    <source>
        <strain evidence="3 5">DA</strain>
    </source>
</reference>
<name>Q6QXG3_GVAS</name>
<organism evidence="1 4">
    <name type="scientific">Agrotis segetum granulosis virus</name>
    <name type="common">AsGV</name>
    <name type="synonym">Agrotis segetum granulovirus</name>
    <dbReference type="NCBI Taxonomy" id="10464"/>
    <lineage>
        <taxon>Viruses</taxon>
        <taxon>Viruses incertae sedis</taxon>
        <taxon>Naldaviricetes</taxon>
        <taxon>Lefavirales</taxon>
        <taxon>Baculoviridae</taxon>
        <taxon>Betabaculovirus</taxon>
        <taxon>Betabaculovirus agsegetum</taxon>
    </lineage>
</organism>
<evidence type="ECO:0000313" key="5">
    <source>
        <dbReference type="Proteomes" id="UP000232958"/>
    </source>
</evidence>
<dbReference type="EMBL" id="AY522332">
    <property type="protein sequence ID" value="AAS82635.1"/>
    <property type="molecule type" value="Genomic_DNA"/>
</dbReference>
<reference evidence="1 4" key="1">
    <citation type="submission" date="2004-09" db="EMBL/GenBank/DDBJ databases">
        <authorList>
            <person name="Ai X.L."/>
            <person name="Wang Z.F."/>
            <person name="Wang B."/>
            <person name="Zhang W."/>
            <person name="Li F."/>
            <person name="Fu J.H."/>
            <person name="Cui C.S."/>
            <person name="Shi Y.H."/>
            <person name="He M."/>
        </authorList>
    </citation>
    <scope>NUCLEOTIDE SEQUENCE [LARGE SCALE GENOMIC DNA]</scope>
</reference>
<accession>Q6QXG3</accession>
<sequence>MSKRPSETAIDAGESKLKCLQISDTVTEKYIVRINNNEVHRIRAGWNSVIVTPEDFANIHVNTPYNFVAQKRSDRKWYLLEYTEIERPIYTKVNVLDFNNFNGSETIMCNFKVIAGYEVKKEPYSLIKIIGLIRFQGGVSQCDALMDMSGRYSLIYKDSDDNSDRVSKTLKFVFSLIDKWCKLDVKCLKHIVRNEEYFKLSIIENSALQIETDPEILEQLNEYKQSTVESISYLHKSFRMVEIKELECKVINYSAKGKDKKLYNFVLNVIDDGVGTMPAISYPHDLWSGEMVNEKLHDILAANAEVKSGNRVYCILNEQTNGVRVCVTSILCATPDETYTLF</sequence>